<sequence length="86" mass="8982">MAAISVISTPERSKGDARRGFRVNGTDRYLTAAWKDPPALRGVRLVGLGARDWAPAVRYIAGRGLFVTAPAAGVHGGASVGFGGFR</sequence>
<keyword evidence="2" id="KW-1185">Reference proteome</keyword>
<name>A0ABP6X1N6_9ACTN</name>
<comment type="caution">
    <text evidence="1">The sequence shown here is derived from an EMBL/GenBank/DDBJ whole genome shotgun (WGS) entry which is preliminary data.</text>
</comment>
<dbReference type="EMBL" id="BAABAA010000003">
    <property type="protein sequence ID" value="GAA3559852.1"/>
    <property type="molecule type" value="Genomic_DNA"/>
</dbReference>
<evidence type="ECO:0000313" key="1">
    <source>
        <dbReference type="EMBL" id="GAA3559852.1"/>
    </source>
</evidence>
<evidence type="ECO:0000313" key="2">
    <source>
        <dbReference type="Proteomes" id="UP001501222"/>
    </source>
</evidence>
<reference evidence="2" key="1">
    <citation type="journal article" date="2019" name="Int. J. Syst. Evol. Microbiol.">
        <title>The Global Catalogue of Microorganisms (GCM) 10K type strain sequencing project: providing services to taxonomists for standard genome sequencing and annotation.</title>
        <authorList>
            <consortium name="The Broad Institute Genomics Platform"/>
            <consortium name="The Broad Institute Genome Sequencing Center for Infectious Disease"/>
            <person name="Wu L."/>
            <person name="Ma J."/>
        </authorList>
    </citation>
    <scope>NUCLEOTIDE SEQUENCE [LARGE SCALE GENOMIC DNA]</scope>
    <source>
        <strain evidence="2">JCM 16928</strain>
    </source>
</reference>
<protein>
    <submittedName>
        <fullName evidence="1">Uncharacterized protein</fullName>
    </submittedName>
</protein>
<gene>
    <name evidence="1" type="ORF">GCM10022235_30180</name>
</gene>
<accession>A0ABP6X1N6</accession>
<dbReference type="Proteomes" id="UP001501222">
    <property type="component" value="Unassembled WGS sequence"/>
</dbReference>
<proteinExistence type="predicted"/>
<organism evidence="1 2">
    <name type="scientific">Kribbella ginsengisoli</name>
    <dbReference type="NCBI Taxonomy" id="363865"/>
    <lineage>
        <taxon>Bacteria</taxon>
        <taxon>Bacillati</taxon>
        <taxon>Actinomycetota</taxon>
        <taxon>Actinomycetes</taxon>
        <taxon>Propionibacteriales</taxon>
        <taxon>Kribbellaceae</taxon>
        <taxon>Kribbella</taxon>
    </lineage>
</organism>